<comment type="caution">
    <text evidence="1">The sequence shown here is derived from an EMBL/GenBank/DDBJ whole genome shotgun (WGS) entry which is preliminary data.</text>
</comment>
<evidence type="ECO:0000313" key="2">
    <source>
        <dbReference type="Proteomes" id="UP000675781"/>
    </source>
</evidence>
<dbReference type="AlphaFoldDB" id="A0A941IWE6"/>
<proteinExistence type="predicted"/>
<accession>A0A941IWE6</accession>
<gene>
    <name evidence="1" type="ORF">KDL01_38570</name>
</gene>
<dbReference type="EMBL" id="JAGSOG010000400">
    <property type="protein sequence ID" value="MBR7839231.1"/>
    <property type="molecule type" value="Genomic_DNA"/>
</dbReference>
<name>A0A941IWE6_9ACTN</name>
<keyword evidence="2" id="KW-1185">Reference proteome</keyword>
<organism evidence="1 2">
    <name type="scientific">Actinospica durhamensis</name>
    <dbReference type="NCBI Taxonomy" id="1508375"/>
    <lineage>
        <taxon>Bacteria</taxon>
        <taxon>Bacillati</taxon>
        <taxon>Actinomycetota</taxon>
        <taxon>Actinomycetes</taxon>
        <taxon>Catenulisporales</taxon>
        <taxon>Actinospicaceae</taxon>
        <taxon>Actinospica</taxon>
    </lineage>
</organism>
<evidence type="ECO:0000313" key="1">
    <source>
        <dbReference type="EMBL" id="MBR7839231.1"/>
    </source>
</evidence>
<protein>
    <submittedName>
        <fullName evidence="1">Uncharacterized protein</fullName>
    </submittedName>
</protein>
<sequence length="170" mass="19650">MVDVEPFCWCMVANVAELTEHQDAGLELQRGLKHFSPSTKLWVLPERGRGYGTGQLVTIGRHRGSSRYIRIVVARRHLQRFRAQGVYSPAVYRSMQYMPLWPTRDEIERQALEWNTYPLEARFDDSKTVVMVTTPPPLDLDRDGHRYYLARLNGRRVSNSSLPPPTEPVL</sequence>
<reference evidence="1" key="1">
    <citation type="submission" date="2021-04" db="EMBL/GenBank/DDBJ databases">
        <title>Genome based classification of Actinospica acidithermotolerans sp. nov., an actinobacterium isolated from an Indonesian hot spring.</title>
        <authorList>
            <person name="Kusuma A.B."/>
            <person name="Putra K.E."/>
            <person name="Nafisah S."/>
            <person name="Loh J."/>
            <person name="Nouioui I."/>
            <person name="Goodfellow M."/>
        </authorList>
    </citation>
    <scope>NUCLEOTIDE SEQUENCE</scope>
    <source>
        <strain evidence="1">CSCA 57</strain>
    </source>
</reference>
<dbReference type="RefSeq" id="WP_212533670.1">
    <property type="nucleotide sequence ID" value="NZ_JAGSOG010000400.1"/>
</dbReference>
<dbReference type="Proteomes" id="UP000675781">
    <property type="component" value="Unassembled WGS sequence"/>
</dbReference>